<feature type="region of interest" description="Disordered" evidence="1">
    <location>
        <begin position="439"/>
        <end position="464"/>
    </location>
</feature>
<dbReference type="InterPro" id="IPR040561">
    <property type="entry name" value="LPD38"/>
</dbReference>
<comment type="caution">
    <text evidence="3">The sequence shown here is derived from an EMBL/GenBank/DDBJ whole genome shotgun (WGS) entry which is preliminary data.</text>
</comment>
<evidence type="ECO:0000313" key="3">
    <source>
        <dbReference type="EMBL" id="MBM0631971.1"/>
    </source>
</evidence>
<dbReference type="Pfam" id="PF18857">
    <property type="entry name" value="LPD38"/>
    <property type="match status" value="1"/>
</dbReference>
<dbReference type="EMBL" id="JAEHFQ010000001">
    <property type="protein sequence ID" value="MBM0631971.1"/>
    <property type="molecule type" value="Genomic_DNA"/>
</dbReference>
<evidence type="ECO:0000313" key="4">
    <source>
        <dbReference type="Proteomes" id="UP000650605"/>
    </source>
</evidence>
<dbReference type="RefSeq" id="WP_165144863.1">
    <property type="nucleotide sequence ID" value="NZ_JAEHFQ010000001.1"/>
</dbReference>
<evidence type="ECO:0000259" key="2">
    <source>
        <dbReference type="Pfam" id="PF18857"/>
    </source>
</evidence>
<feature type="region of interest" description="Disordered" evidence="1">
    <location>
        <begin position="588"/>
        <end position="613"/>
    </location>
</feature>
<reference evidence="3" key="1">
    <citation type="submission" date="2020-12" db="EMBL/GenBank/DDBJ databases">
        <title>Paenibacillus polymyxa LMG 27872: a double-edged sword.</title>
        <authorList>
            <person name="Langendries S."/>
            <person name="Garcia Mendez S."/>
            <person name="Beirinckx S."/>
            <person name="Viaene T."/>
            <person name="Baeyen S."/>
            <person name="Goeminne G."/>
            <person name="Willems A."/>
            <person name="Debode J."/>
            <person name="Goormachtig S."/>
        </authorList>
    </citation>
    <scope>NUCLEOTIDE SEQUENCE</scope>
    <source>
        <strain evidence="3">LMG 27872</strain>
    </source>
</reference>
<name>A0A8I1J1V4_PAEPO</name>
<accession>A0A8I1J1V4</accession>
<organism evidence="3 4">
    <name type="scientific">Paenibacillus polymyxa</name>
    <name type="common">Bacillus polymyxa</name>
    <dbReference type="NCBI Taxonomy" id="1406"/>
    <lineage>
        <taxon>Bacteria</taxon>
        <taxon>Bacillati</taxon>
        <taxon>Bacillota</taxon>
        <taxon>Bacilli</taxon>
        <taxon>Bacillales</taxon>
        <taxon>Paenibacillaceae</taxon>
        <taxon>Paenibacillus</taxon>
    </lineage>
</organism>
<feature type="region of interest" description="Disordered" evidence="1">
    <location>
        <begin position="1"/>
        <end position="20"/>
    </location>
</feature>
<feature type="region of interest" description="Disordered" evidence="1">
    <location>
        <begin position="873"/>
        <end position="893"/>
    </location>
</feature>
<feature type="domain" description="Large polyvalent protein associated" evidence="2">
    <location>
        <begin position="1235"/>
        <end position="1419"/>
    </location>
</feature>
<proteinExistence type="predicted"/>
<gene>
    <name evidence="3" type="ORF">JDW19_02360</name>
</gene>
<feature type="region of interest" description="Disordered" evidence="1">
    <location>
        <begin position="637"/>
        <end position="660"/>
    </location>
</feature>
<dbReference type="Proteomes" id="UP000650605">
    <property type="component" value="Unassembled WGS sequence"/>
</dbReference>
<evidence type="ECO:0000256" key="1">
    <source>
        <dbReference type="SAM" id="MobiDB-lite"/>
    </source>
</evidence>
<sequence>MASKYDGVRNRRQQGEDARARVLERVNNPSSVSGVNTESKYAAVRNRTADISPPTLLDNVKSALTSPGVQDFVNRGLNYAGQEMQRQAAEREKNRLKLPPSLIIGPGFIENSTFTQATQGNRDAIGTYRAATGKTIKPLSAYEQWMDGLDQDIKRFPAIAPLRPVSGGIAKLLFDTKPGQFTSRTFGQAGSFVTGDKPYYDVTTGNATADKVADFTGSLAGLAASGINPGAPGVQGQNLITAPLEAAEGVLATRAGNALTNTISRQATRIPGVSAGTADKLTRGVLSGAAAGAVGNTAMGINRDETTGREMVHNAGMGAAFGAGGEVVARGVGAGWRSLFKKNGIPDSEVSEILSLPVGRKDARINSATARSVQQAGDEAIANPFTFDLPEGLPQTRRNMANAAEGRGEIQQINSRLQELESQYGQRLIDEYKYLKQSRDSRGGVSQGQLQRTPEGDVIGRSGRTSQNPLWYQEFYQTHGKVPSNKDLYNLAKERVDNGFRDEAGQVPSWRQTSGFDEQVAAYTAARDNLRTGVQEFDPALHVTDQPLVSSRLRQEESGSGPRINDKSINKQETFNINDPAVPEFMRARQARQEAARARQEPVASENSPIQPDESYVLPKQYEDHSGGLGISAFSRTKPYDSLSTSTRSQLVTRQMREPRSLKGSADRLYTALVDDLHSMNKFDKMVEDVLGRKLSATESTHKLGLAARGSDMVARQIVTDKMVNSAGEVVGDSLQDVLSTLPGGKNATRVNSGTRGELRSRTSKNIYVDFEDYLINKHAITRWDRGEKVFSDKLEWTPEKGQKIVSEYERVFPEFAETADKLYEFNRNLVNTWLVDTGVISKEMAEAWFRENPYYVPNKRYFTSLEKRNGAGGKAKQGYGNQSNPVKGYSKGGSQRKIISPIEATIENVDAYVKTAKRNQVMQQFVKNLNQDAEAFKDIATVVVSRDKAKEQVAREILEANGLDKFMQSLDEDYARLHRNRLDTDDTVRVLMNGEPVRVKVHDAQILDAVTSLGPQGANAVMDAIGWLTNKMKTLTTGANPVFSLTRNLFRDIPQAYVASKTTNNPVRFIMDLADASVQILRNGELYKQYKRVGGGHSSPIAADRNLLAQSKRSVLPKNMLKDLGPRLYYGLENVMNAVESAPRLAEFKRVAKGSAPGDLQKALFAAQDVTVNFKRRGRLVRDLDKAFPYMNAALQGLDQFARVFKDNPVKATIKAVLALTVPSVVTYVWNHDDPNYQKLSNRVKDSFILIPKGDGTFIKIAKPQELGTLFSDLPERLLRSFKDDDPAAFRDFADRIRTTFTPPGIQGALKEGSITDRLLGMGGETILGPVSDLAANKTFSGSPIVPGYLQNLSPELQTDAKTTKIATWLGEKTGTSPKQLDYLARQYTGFIGQFGQPLLSPGGDFGDALTQQVTADPVFSNDISTEFYKYKSKLDQVNNDSDLRKPPAWYDDSLRKKLNKISKKMSAIRKDVRVVQNDESISNKEKRARLRSLQQQINDLAEGGNELARGKVPY</sequence>
<feature type="compositionally biased region" description="Basic and acidic residues" evidence="1">
    <location>
        <begin position="591"/>
        <end position="600"/>
    </location>
</feature>
<protein>
    <recommendedName>
        <fullName evidence="2">Large polyvalent protein associated domain-containing protein</fullName>
    </recommendedName>
</protein>
<feature type="compositionally biased region" description="Polar residues" evidence="1">
    <location>
        <begin position="642"/>
        <end position="653"/>
    </location>
</feature>